<feature type="domain" description="HTH gntR-type" evidence="4">
    <location>
        <begin position="19"/>
        <end position="89"/>
    </location>
</feature>
<dbReference type="Gene3D" id="1.10.10.10">
    <property type="entry name" value="Winged helix-like DNA-binding domain superfamily/Winged helix DNA-binding domain"/>
    <property type="match status" value="1"/>
</dbReference>
<dbReference type="SUPFAM" id="SSF46785">
    <property type="entry name" value="Winged helix' DNA-binding domain"/>
    <property type="match status" value="1"/>
</dbReference>
<protein>
    <submittedName>
        <fullName evidence="5">FadR family transcriptional regulator</fullName>
    </submittedName>
</protein>
<dbReference type="SUPFAM" id="SSF48008">
    <property type="entry name" value="GntR ligand-binding domain-like"/>
    <property type="match status" value="1"/>
</dbReference>
<organism evidence="5 6">
    <name type="scientific">Nesterenkonia sphaerica</name>
    <dbReference type="NCBI Taxonomy" id="1804988"/>
    <lineage>
        <taxon>Bacteria</taxon>
        <taxon>Bacillati</taxon>
        <taxon>Actinomycetota</taxon>
        <taxon>Actinomycetes</taxon>
        <taxon>Micrococcales</taxon>
        <taxon>Micrococcaceae</taxon>
        <taxon>Nesterenkonia</taxon>
    </lineage>
</organism>
<evidence type="ECO:0000259" key="4">
    <source>
        <dbReference type="PROSITE" id="PS50949"/>
    </source>
</evidence>
<dbReference type="PANTHER" id="PTHR43537">
    <property type="entry name" value="TRANSCRIPTIONAL REGULATOR, GNTR FAMILY"/>
    <property type="match status" value="1"/>
</dbReference>
<keyword evidence="2" id="KW-0238">DNA-binding</keyword>
<dbReference type="SMART" id="SM00345">
    <property type="entry name" value="HTH_GNTR"/>
    <property type="match status" value="1"/>
</dbReference>
<keyword evidence="3" id="KW-0804">Transcription</keyword>
<gene>
    <name evidence="5" type="ORF">FEF27_01260</name>
</gene>
<accession>A0A5R9API1</accession>
<evidence type="ECO:0000256" key="2">
    <source>
        <dbReference type="ARBA" id="ARBA00023125"/>
    </source>
</evidence>
<dbReference type="Pfam" id="PF00392">
    <property type="entry name" value="GntR"/>
    <property type="match status" value="1"/>
</dbReference>
<dbReference type="Pfam" id="PF07729">
    <property type="entry name" value="FCD"/>
    <property type="match status" value="1"/>
</dbReference>
<dbReference type="PROSITE" id="PS50949">
    <property type="entry name" value="HTH_GNTR"/>
    <property type="match status" value="1"/>
</dbReference>
<keyword evidence="1" id="KW-0805">Transcription regulation</keyword>
<dbReference type="SMART" id="SM00895">
    <property type="entry name" value="FCD"/>
    <property type="match status" value="1"/>
</dbReference>
<sequence>MTSEGFGHPYAVLRPVRSGNTFEETIEHLLQAIRVGLFPPGQKLPSERDLAAHLGVSRATLREALAELQQAGYLEVRRGRYGGTYILESAASTGAEEGRIDPEELRDVLTFRAVIEPAAAEVAAQADLPASARQHLQACLTDLQAAEQGSYRARDARFHIAVAELTGSPTLITAVAETRARTSALLDKIPLLPANLEHSNQQHEAITGAILRGDAAQARTLMADHLEGTAALLRGFLEG</sequence>
<evidence type="ECO:0000313" key="6">
    <source>
        <dbReference type="Proteomes" id="UP000306544"/>
    </source>
</evidence>
<dbReference type="OrthoDB" id="9784718at2"/>
<dbReference type="GO" id="GO:0003677">
    <property type="term" value="F:DNA binding"/>
    <property type="evidence" value="ECO:0007669"/>
    <property type="project" value="UniProtKB-KW"/>
</dbReference>
<dbReference type="InterPro" id="IPR036388">
    <property type="entry name" value="WH-like_DNA-bd_sf"/>
</dbReference>
<dbReference type="PRINTS" id="PR00035">
    <property type="entry name" value="HTHGNTR"/>
</dbReference>
<evidence type="ECO:0000313" key="5">
    <source>
        <dbReference type="EMBL" id="TLP80033.1"/>
    </source>
</evidence>
<reference evidence="5 6" key="1">
    <citation type="submission" date="2019-05" db="EMBL/GenBank/DDBJ databases">
        <title>Nesterenkonia sp. GY239, isolated from the Southern Atlantic Ocean.</title>
        <authorList>
            <person name="Zhang G."/>
        </authorList>
    </citation>
    <scope>NUCLEOTIDE SEQUENCE [LARGE SCALE GENOMIC DNA]</scope>
    <source>
        <strain evidence="5 6">GY239</strain>
    </source>
</reference>
<dbReference type="GO" id="GO:0003700">
    <property type="term" value="F:DNA-binding transcription factor activity"/>
    <property type="evidence" value="ECO:0007669"/>
    <property type="project" value="InterPro"/>
</dbReference>
<dbReference type="InterPro" id="IPR000524">
    <property type="entry name" value="Tscrpt_reg_HTH_GntR"/>
</dbReference>
<dbReference type="Gene3D" id="1.20.120.530">
    <property type="entry name" value="GntR ligand-binding domain-like"/>
    <property type="match status" value="1"/>
</dbReference>
<dbReference type="CDD" id="cd07377">
    <property type="entry name" value="WHTH_GntR"/>
    <property type="match status" value="1"/>
</dbReference>
<keyword evidence="6" id="KW-1185">Reference proteome</keyword>
<dbReference type="PANTHER" id="PTHR43537:SF24">
    <property type="entry name" value="GLUCONATE OPERON TRANSCRIPTIONAL REPRESSOR"/>
    <property type="match status" value="1"/>
</dbReference>
<dbReference type="AlphaFoldDB" id="A0A5R9API1"/>
<evidence type="ECO:0000256" key="1">
    <source>
        <dbReference type="ARBA" id="ARBA00023015"/>
    </source>
</evidence>
<name>A0A5R9API1_9MICC</name>
<comment type="caution">
    <text evidence="5">The sequence shown here is derived from an EMBL/GenBank/DDBJ whole genome shotgun (WGS) entry which is preliminary data.</text>
</comment>
<proteinExistence type="predicted"/>
<dbReference type="InterPro" id="IPR011711">
    <property type="entry name" value="GntR_C"/>
</dbReference>
<dbReference type="Proteomes" id="UP000306544">
    <property type="component" value="Unassembled WGS sequence"/>
</dbReference>
<dbReference type="InterPro" id="IPR008920">
    <property type="entry name" value="TF_FadR/GntR_C"/>
</dbReference>
<dbReference type="EMBL" id="VAWA01000001">
    <property type="protein sequence ID" value="TLP80033.1"/>
    <property type="molecule type" value="Genomic_DNA"/>
</dbReference>
<dbReference type="InterPro" id="IPR036390">
    <property type="entry name" value="WH_DNA-bd_sf"/>
</dbReference>
<dbReference type="RefSeq" id="WP_138168995.1">
    <property type="nucleotide sequence ID" value="NZ_VAWA01000001.1"/>
</dbReference>
<evidence type="ECO:0000256" key="3">
    <source>
        <dbReference type="ARBA" id="ARBA00023163"/>
    </source>
</evidence>